<feature type="transmembrane region" description="Helical" evidence="2">
    <location>
        <begin position="349"/>
        <end position="368"/>
    </location>
</feature>
<comment type="caution">
    <text evidence="4">The sequence shown here is derived from an EMBL/GenBank/DDBJ whole genome shotgun (WGS) entry which is preliminary data.</text>
</comment>
<evidence type="ECO:0000259" key="3">
    <source>
        <dbReference type="SMART" id="SM00563"/>
    </source>
</evidence>
<keyword evidence="2" id="KW-1133">Transmembrane helix</keyword>
<proteinExistence type="predicted"/>
<sequence>MNRPHTASTRPDPAVSLGPWYRGVQTALRRAYFGRVRVAGTQPGPRRRPRLIVASHRNGALDGAIVLAAFPYAQHLVSLQLLRGPLRVLFTGIPVVRAKDVERYGMDRSQITDPVTAAVTHLRDGGDLVIFPEGTSEWRHAPGAHQRGAAKIWVRLQEEGIDVDVIPVGLFYAAPERYGSTVQPWVGPAIDLPRNAAGPRLEREKEAHRILTQALDAVSVDCSSPVVFDGVQRRAAARSRAGESFAAAFLEEQAAARAATGPSPSGPAVAGCTAAEAAVPSPWPRRLGLLLHWPVWPVLGVAQAVGRKADARNTVSFFRVLGGAGATVAWGAVLLGAGVAGIATGHGGATVVTAAAGAVSLMAGRMLVTARRWQPDTAPLTDPAVDPGLATEPDGAATVQTSTTPPVDD</sequence>
<dbReference type="PANTHER" id="PTHR31605:SF0">
    <property type="entry name" value="GLYCEROL-3-PHOSPHATE O-ACYLTRANSFERASE 1"/>
    <property type="match status" value="1"/>
</dbReference>
<dbReference type="EMBL" id="DYUK01000027">
    <property type="protein sequence ID" value="HJG79035.1"/>
    <property type="molecule type" value="Genomic_DNA"/>
</dbReference>
<evidence type="ECO:0000256" key="2">
    <source>
        <dbReference type="SAM" id="Phobius"/>
    </source>
</evidence>
<feature type="region of interest" description="Disordered" evidence="1">
    <location>
        <begin position="377"/>
        <end position="409"/>
    </location>
</feature>
<name>A0A921MB54_9MICO</name>
<gene>
    <name evidence="4" type="ORF">K8V08_01325</name>
</gene>
<dbReference type="Proteomes" id="UP000784435">
    <property type="component" value="Unassembled WGS sequence"/>
</dbReference>
<keyword evidence="2" id="KW-0812">Transmembrane</keyword>
<protein>
    <recommendedName>
        <fullName evidence="3">Phospholipid/glycerol acyltransferase domain-containing protein</fullName>
    </recommendedName>
</protein>
<dbReference type="GO" id="GO:0004366">
    <property type="term" value="F:glycerol-3-phosphate O-acyltransferase activity"/>
    <property type="evidence" value="ECO:0007669"/>
    <property type="project" value="TreeGrafter"/>
</dbReference>
<dbReference type="AlphaFoldDB" id="A0A921MB54"/>
<feature type="transmembrane region" description="Helical" evidence="2">
    <location>
        <begin position="317"/>
        <end position="343"/>
    </location>
</feature>
<feature type="domain" description="Phospholipid/glycerol acyltransferase" evidence="3">
    <location>
        <begin position="50"/>
        <end position="173"/>
    </location>
</feature>
<keyword evidence="2" id="KW-0472">Membrane</keyword>
<feature type="compositionally biased region" description="Polar residues" evidence="1">
    <location>
        <begin position="398"/>
        <end position="409"/>
    </location>
</feature>
<dbReference type="InterPro" id="IPR052744">
    <property type="entry name" value="GPAT/DAPAT"/>
</dbReference>
<dbReference type="InterPro" id="IPR002123">
    <property type="entry name" value="Plipid/glycerol_acylTrfase"/>
</dbReference>
<dbReference type="GO" id="GO:0016287">
    <property type="term" value="F:glycerone-phosphate O-acyltransferase activity"/>
    <property type="evidence" value="ECO:0007669"/>
    <property type="project" value="TreeGrafter"/>
</dbReference>
<accession>A0A921MB54</accession>
<dbReference type="SMART" id="SM00563">
    <property type="entry name" value="PlsC"/>
    <property type="match status" value="1"/>
</dbReference>
<evidence type="ECO:0000256" key="1">
    <source>
        <dbReference type="SAM" id="MobiDB-lite"/>
    </source>
</evidence>
<organism evidence="4 5">
    <name type="scientific">Brevibacterium senegalense</name>
    <dbReference type="NCBI Taxonomy" id="1033736"/>
    <lineage>
        <taxon>Bacteria</taxon>
        <taxon>Bacillati</taxon>
        <taxon>Actinomycetota</taxon>
        <taxon>Actinomycetes</taxon>
        <taxon>Micrococcales</taxon>
        <taxon>Brevibacteriaceae</taxon>
        <taxon>Brevibacterium</taxon>
    </lineage>
</organism>
<dbReference type="SUPFAM" id="SSF69593">
    <property type="entry name" value="Glycerol-3-phosphate (1)-acyltransferase"/>
    <property type="match status" value="1"/>
</dbReference>
<dbReference type="Pfam" id="PF01553">
    <property type="entry name" value="Acyltransferase"/>
    <property type="match status" value="1"/>
</dbReference>
<evidence type="ECO:0000313" key="4">
    <source>
        <dbReference type="EMBL" id="HJG79035.1"/>
    </source>
</evidence>
<reference evidence="4" key="2">
    <citation type="submission" date="2021-09" db="EMBL/GenBank/DDBJ databases">
        <authorList>
            <person name="Gilroy R."/>
        </authorList>
    </citation>
    <scope>NUCLEOTIDE SEQUENCE</scope>
    <source>
        <strain evidence="4">ChiGjej5B5-7349</strain>
    </source>
</reference>
<dbReference type="GO" id="GO:0008654">
    <property type="term" value="P:phospholipid biosynthetic process"/>
    <property type="evidence" value="ECO:0007669"/>
    <property type="project" value="TreeGrafter"/>
</dbReference>
<dbReference type="PANTHER" id="PTHR31605">
    <property type="entry name" value="GLYCEROL-3-PHOSPHATE O-ACYLTRANSFERASE 1"/>
    <property type="match status" value="1"/>
</dbReference>
<reference evidence="4" key="1">
    <citation type="journal article" date="2021" name="PeerJ">
        <title>Extensive microbial diversity within the chicken gut microbiome revealed by metagenomics and culture.</title>
        <authorList>
            <person name="Gilroy R."/>
            <person name="Ravi A."/>
            <person name="Getino M."/>
            <person name="Pursley I."/>
            <person name="Horton D.L."/>
            <person name="Alikhan N.F."/>
            <person name="Baker D."/>
            <person name="Gharbi K."/>
            <person name="Hall N."/>
            <person name="Watson M."/>
            <person name="Adriaenssens E.M."/>
            <person name="Foster-Nyarko E."/>
            <person name="Jarju S."/>
            <person name="Secka A."/>
            <person name="Antonio M."/>
            <person name="Oren A."/>
            <person name="Chaudhuri R.R."/>
            <person name="La Ragione R."/>
            <person name="Hildebrand F."/>
            <person name="Pallen M.J."/>
        </authorList>
    </citation>
    <scope>NUCLEOTIDE SEQUENCE</scope>
    <source>
        <strain evidence="4">ChiGjej5B5-7349</strain>
    </source>
</reference>
<evidence type="ECO:0000313" key="5">
    <source>
        <dbReference type="Proteomes" id="UP000784435"/>
    </source>
</evidence>